<dbReference type="PANTHER" id="PTHR22603">
    <property type="entry name" value="CHOLINE/ETHANOALAMINE KINASE"/>
    <property type="match status" value="1"/>
</dbReference>
<protein>
    <recommendedName>
        <fullName evidence="3">ethanolamine kinase</fullName>
        <ecNumber evidence="3">2.7.1.82</ecNumber>
    </recommendedName>
</protein>
<comment type="similarity">
    <text evidence="2">Belongs to the choline/ethanolamine kinase family.</text>
</comment>
<comment type="pathway">
    <text evidence="1">Phospholipid metabolism; phosphatidylethanolamine biosynthesis; phosphatidylethanolamine from ethanolamine: step 1/3.</text>
</comment>
<dbReference type="SUPFAM" id="SSF56112">
    <property type="entry name" value="Protein kinase-like (PK-like)"/>
    <property type="match status" value="1"/>
</dbReference>
<dbReference type="AlphaFoldDB" id="A0A139ISF6"/>
<evidence type="ECO:0000313" key="4">
    <source>
        <dbReference type="EMBL" id="KXT17728.1"/>
    </source>
</evidence>
<evidence type="ECO:0000313" key="5">
    <source>
        <dbReference type="Proteomes" id="UP000073492"/>
    </source>
</evidence>
<dbReference type="PANTHER" id="PTHR22603:SF66">
    <property type="entry name" value="ETHANOLAMINE KINASE"/>
    <property type="match status" value="1"/>
</dbReference>
<evidence type="ECO:0000256" key="2">
    <source>
        <dbReference type="ARBA" id="ARBA00038211"/>
    </source>
</evidence>
<gene>
    <name evidence="4" type="ORF">AC579_3606</name>
</gene>
<name>A0A139ISF6_9PEZI</name>
<dbReference type="GO" id="GO:0005737">
    <property type="term" value="C:cytoplasm"/>
    <property type="evidence" value="ECO:0007669"/>
    <property type="project" value="TreeGrafter"/>
</dbReference>
<comment type="caution">
    <text evidence="4">The sequence shown here is derived from an EMBL/GenBank/DDBJ whole genome shotgun (WGS) entry which is preliminary data.</text>
</comment>
<evidence type="ECO:0000256" key="1">
    <source>
        <dbReference type="ARBA" id="ARBA00037883"/>
    </source>
</evidence>
<sequence length="512" mass="58421">MEASRGEVAFTSYSTPSEPDLDAIFTCEKPCGLAEGVPAHMQLQRGSSVCRQVAGRRGEWSSQARRQRSLGEQRLFWLQAAQIGALPLTAPLQKMSTAQNASTAHRADRVDSPLALRHIAITFDTTAPEKSALQLVQEYDPSWESEQGPVEFIRFTDGITNTLMKAIKKRPALTDLQIDQNAILIRAYGQGTHVLIDRERELRAHNLLANLGLAPPLLARFDNGLMYKFIPGHVCSHTDLAKPEIYRQVASRLGQWHSLPISAITTTPILDSEPETQKHLAPKTGNNTRPHPNTWSVMRMWLDALPQNTDEERERVLMLETELEWLESKLGNTKGFDGKDFVFAHHDLLCGNVIVDIHSEEKEKPVHFIDYEYATPGPAAFDIANHFAEWAGYDCEHEAVPNKSQRKEFLKHYVASYRYHSISDEDTLTLDIDFQRDLDTLNVQVDLWRGVPGFYWGIWALIQATISQIDFDYVKYAEGRLKEYWSWKEEVTGTRKKEGREMYVREKKWQSE</sequence>
<dbReference type="GO" id="GO:0004305">
    <property type="term" value="F:ethanolamine kinase activity"/>
    <property type="evidence" value="ECO:0007669"/>
    <property type="project" value="UniProtKB-EC"/>
</dbReference>
<dbReference type="EMBL" id="LFZO01000015">
    <property type="protein sequence ID" value="KXT17728.1"/>
    <property type="molecule type" value="Genomic_DNA"/>
</dbReference>
<organism evidence="4 5">
    <name type="scientific">Pseudocercospora musae</name>
    <dbReference type="NCBI Taxonomy" id="113226"/>
    <lineage>
        <taxon>Eukaryota</taxon>
        <taxon>Fungi</taxon>
        <taxon>Dikarya</taxon>
        <taxon>Ascomycota</taxon>
        <taxon>Pezizomycotina</taxon>
        <taxon>Dothideomycetes</taxon>
        <taxon>Dothideomycetidae</taxon>
        <taxon>Mycosphaerellales</taxon>
        <taxon>Mycosphaerellaceae</taxon>
        <taxon>Pseudocercospora</taxon>
    </lineage>
</organism>
<dbReference type="InterPro" id="IPR011009">
    <property type="entry name" value="Kinase-like_dom_sf"/>
</dbReference>
<reference evidence="4 5" key="1">
    <citation type="submission" date="2015-07" db="EMBL/GenBank/DDBJ databases">
        <title>Comparative genomics of the Sigatoka disease complex on banana suggests a link between parallel evolutionary changes in Pseudocercospora fijiensis and Pseudocercospora eumusae and increased virulence on the banana host.</title>
        <authorList>
            <person name="Chang T.-C."/>
            <person name="Salvucci A."/>
            <person name="Crous P.W."/>
            <person name="Stergiopoulos I."/>
        </authorList>
    </citation>
    <scope>NUCLEOTIDE SEQUENCE [LARGE SCALE GENOMIC DNA]</scope>
    <source>
        <strain evidence="4 5">CBS 116634</strain>
    </source>
</reference>
<keyword evidence="5" id="KW-1185">Reference proteome</keyword>
<dbReference type="Gene3D" id="3.90.1200.10">
    <property type="match status" value="1"/>
</dbReference>
<accession>A0A139ISF6</accession>
<dbReference type="OrthoDB" id="6133115at2759"/>
<dbReference type="Pfam" id="PF01633">
    <property type="entry name" value="Choline_kinase"/>
    <property type="match status" value="1"/>
</dbReference>
<dbReference type="STRING" id="113226.A0A139ISF6"/>
<dbReference type="EC" id="2.7.1.82" evidence="3"/>
<dbReference type="CDD" id="cd05157">
    <property type="entry name" value="ETNK_euk"/>
    <property type="match status" value="1"/>
</dbReference>
<evidence type="ECO:0000256" key="3">
    <source>
        <dbReference type="ARBA" id="ARBA00038874"/>
    </source>
</evidence>
<dbReference type="GO" id="GO:0006646">
    <property type="term" value="P:phosphatidylethanolamine biosynthetic process"/>
    <property type="evidence" value="ECO:0007669"/>
    <property type="project" value="TreeGrafter"/>
</dbReference>
<dbReference type="Proteomes" id="UP000073492">
    <property type="component" value="Unassembled WGS sequence"/>
</dbReference>
<proteinExistence type="inferred from homology"/>